<feature type="transmembrane region" description="Helical" evidence="1">
    <location>
        <begin position="290"/>
        <end position="310"/>
    </location>
</feature>
<dbReference type="PANTHER" id="PTHR23518">
    <property type="entry name" value="C-METHYLTRANSFERASE"/>
    <property type="match status" value="1"/>
</dbReference>
<feature type="transmembrane region" description="Helical" evidence="1">
    <location>
        <begin position="167"/>
        <end position="187"/>
    </location>
</feature>
<feature type="transmembrane region" description="Helical" evidence="1">
    <location>
        <begin position="385"/>
        <end position="406"/>
    </location>
</feature>
<organism evidence="3 4">
    <name type="scientific">Halohasta litorea</name>
    <dbReference type="NCBI Taxonomy" id="869891"/>
    <lineage>
        <taxon>Archaea</taxon>
        <taxon>Methanobacteriati</taxon>
        <taxon>Methanobacteriota</taxon>
        <taxon>Stenosarchaea group</taxon>
        <taxon>Halobacteria</taxon>
        <taxon>Halobacteriales</taxon>
        <taxon>Haloferacaceae</taxon>
        <taxon>Halohasta</taxon>
    </lineage>
</organism>
<evidence type="ECO:0000259" key="2">
    <source>
        <dbReference type="PROSITE" id="PS50850"/>
    </source>
</evidence>
<feature type="transmembrane region" description="Helical" evidence="1">
    <location>
        <begin position="86"/>
        <end position="109"/>
    </location>
</feature>
<dbReference type="PANTHER" id="PTHR23518:SF2">
    <property type="entry name" value="MAJOR FACILITATOR SUPERFAMILY TRANSPORTER"/>
    <property type="match status" value="1"/>
</dbReference>
<name>A0ABD6D2C6_9EURY</name>
<evidence type="ECO:0000313" key="3">
    <source>
        <dbReference type="EMBL" id="MFD1640354.1"/>
    </source>
</evidence>
<dbReference type="EMBL" id="JBHUDM010000001">
    <property type="protein sequence ID" value="MFD1640354.1"/>
    <property type="molecule type" value="Genomic_DNA"/>
</dbReference>
<dbReference type="PROSITE" id="PS50850">
    <property type="entry name" value="MFS"/>
    <property type="match status" value="1"/>
</dbReference>
<dbReference type="InterPro" id="IPR020846">
    <property type="entry name" value="MFS_dom"/>
</dbReference>
<dbReference type="Pfam" id="PF07690">
    <property type="entry name" value="MFS_1"/>
    <property type="match status" value="1"/>
</dbReference>
<dbReference type="InterPro" id="IPR011701">
    <property type="entry name" value="MFS"/>
</dbReference>
<evidence type="ECO:0000313" key="4">
    <source>
        <dbReference type="Proteomes" id="UP001597052"/>
    </source>
</evidence>
<keyword evidence="1" id="KW-0812">Transmembrane</keyword>
<feature type="transmembrane region" description="Helical" evidence="1">
    <location>
        <begin position="421"/>
        <end position="441"/>
    </location>
</feature>
<sequence>MSDREAGPLAGYRQFLSLRGDVFVLSVAMFAFSLGFQMTTRFLPRYLEVLGASALVIGLFSTVGNLISAVYPYPGGMVSDRIGSRYALTLFGLASTLGFGVWLVAPAFGTITIGGLSIQPWLWVFVGLVLAQAWKSFGLGATFAIVKQSVEPSQLARGFASTETFRRSAFLLGPLVAAGLLSLHPSFELSFRYVLAVAVVFGAIATVVQHFYYDASDDSFGDSFAGVDQIREDLQEMPSTLRPLLIGDTLVRFANGMVYAFFIIVVTSALTSDVTIPLPVIGSRSLSPDAFFGVLLGVEMAIALLVMAPAAAMAERVGLKPVVATGFAVYAIFPILLISAPATAPVLVVLFAISGLRFAGLPAHKALIVGPAEAGAGGRVTGSYYLLRNVIVIPSGALGGALYGGVANPVGTGQLIPESPLLAFGLATVIGLVGTGYFLLFGEEFKAYR</sequence>
<feature type="transmembrane region" description="Helical" evidence="1">
    <location>
        <begin position="322"/>
        <end position="340"/>
    </location>
</feature>
<reference evidence="3 4" key="1">
    <citation type="journal article" date="2019" name="Int. J. Syst. Evol. Microbiol.">
        <title>The Global Catalogue of Microorganisms (GCM) 10K type strain sequencing project: providing services to taxonomists for standard genome sequencing and annotation.</title>
        <authorList>
            <consortium name="The Broad Institute Genomics Platform"/>
            <consortium name="The Broad Institute Genome Sequencing Center for Infectious Disease"/>
            <person name="Wu L."/>
            <person name="Ma J."/>
        </authorList>
    </citation>
    <scope>NUCLEOTIDE SEQUENCE [LARGE SCALE GENOMIC DNA]</scope>
    <source>
        <strain evidence="3 4">CGMCC 1.10593</strain>
    </source>
</reference>
<feature type="transmembrane region" description="Helical" evidence="1">
    <location>
        <begin position="121"/>
        <end position="146"/>
    </location>
</feature>
<dbReference type="RefSeq" id="WP_256397359.1">
    <property type="nucleotide sequence ID" value="NZ_JANHDJ010000007.1"/>
</dbReference>
<feature type="transmembrane region" description="Helical" evidence="1">
    <location>
        <begin position="193"/>
        <end position="213"/>
    </location>
</feature>
<feature type="transmembrane region" description="Helical" evidence="1">
    <location>
        <begin position="49"/>
        <end position="74"/>
    </location>
</feature>
<keyword evidence="1" id="KW-0472">Membrane</keyword>
<dbReference type="Gene3D" id="1.20.1250.20">
    <property type="entry name" value="MFS general substrate transporter like domains"/>
    <property type="match status" value="1"/>
</dbReference>
<dbReference type="Proteomes" id="UP001597052">
    <property type="component" value="Unassembled WGS sequence"/>
</dbReference>
<protein>
    <submittedName>
        <fullName evidence="3">MFS transporter</fullName>
    </submittedName>
</protein>
<feature type="transmembrane region" description="Helical" evidence="1">
    <location>
        <begin position="250"/>
        <end position="270"/>
    </location>
</feature>
<dbReference type="AlphaFoldDB" id="A0ABD6D2C6"/>
<keyword evidence="4" id="KW-1185">Reference proteome</keyword>
<feature type="transmembrane region" description="Helical" evidence="1">
    <location>
        <begin position="22"/>
        <end position="43"/>
    </location>
</feature>
<gene>
    <name evidence="3" type="ORF">ACFSBW_00505</name>
</gene>
<feature type="domain" description="Major facilitator superfamily (MFS) profile" evidence="2">
    <location>
        <begin position="21"/>
        <end position="446"/>
    </location>
</feature>
<dbReference type="InterPro" id="IPR036259">
    <property type="entry name" value="MFS_trans_sf"/>
</dbReference>
<proteinExistence type="predicted"/>
<comment type="caution">
    <text evidence="3">The sequence shown here is derived from an EMBL/GenBank/DDBJ whole genome shotgun (WGS) entry which is preliminary data.</text>
</comment>
<evidence type="ECO:0000256" key="1">
    <source>
        <dbReference type="SAM" id="Phobius"/>
    </source>
</evidence>
<accession>A0ABD6D2C6</accession>
<dbReference type="SUPFAM" id="SSF103473">
    <property type="entry name" value="MFS general substrate transporter"/>
    <property type="match status" value="1"/>
</dbReference>
<keyword evidence="1" id="KW-1133">Transmembrane helix</keyword>